<gene>
    <name evidence="3" type="primary">Dwil\GK16074</name>
    <name evidence="3" type="ORF">Dwil_GK16074</name>
</gene>
<proteinExistence type="predicted"/>
<dbReference type="EMBL" id="CH964217">
    <property type="protein sequence ID" value="EDW80438.1"/>
    <property type="molecule type" value="Genomic_DNA"/>
</dbReference>
<dbReference type="InterPro" id="IPR032071">
    <property type="entry name" value="DUF4806"/>
</dbReference>
<feature type="coiled-coil region" evidence="1">
    <location>
        <begin position="12"/>
        <end position="39"/>
    </location>
</feature>
<dbReference type="InParanoid" id="B4N7U9"/>
<dbReference type="AlphaFoldDB" id="B4N7U9"/>
<accession>B4N7U9</accession>
<reference evidence="3 4" key="1">
    <citation type="journal article" date="2007" name="Nature">
        <title>Evolution of genes and genomes on the Drosophila phylogeny.</title>
        <authorList>
            <consortium name="Drosophila 12 Genomes Consortium"/>
            <person name="Clark A.G."/>
            <person name="Eisen M.B."/>
            <person name="Smith D.R."/>
            <person name="Bergman C.M."/>
            <person name="Oliver B."/>
            <person name="Markow T.A."/>
            <person name="Kaufman T.C."/>
            <person name="Kellis M."/>
            <person name="Gelbart W."/>
            <person name="Iyer V.N."/>
            <person name="Pollard D.A."/>
            <person name="Sackton T.B."/>
            <person name="Larracuente A.M."/>
            <person name="Singh N.D."/>
            <person name="Abad J.P."/>
            <person name="Abt D.N."/>
            <person name="Adryan B."/>
            <person name="Aguade M."/>
            <person name="Akashi H."/>
            <person name="Anderson W.W."/>
            <person name="Aquadro C.F."/>
            <person name="Ardell D.H."/>
            <person name="Arguello R."/>
            <person name="Artieri C.G."/>
            <person name="Barbash D.A."/>
            <person name="Barker D."/>
            <person name="Barsanti P."/>
            <person name="Batterham P."/>
            <person name="Batzoglou S."/>
            <person name="Begun D."/>
            <person name="Bhutkar A."/>
            <person name="Blanco E."/>
            <person name="Bosak S.A."/>
            <person name="Bradley R.K."/>
            <person name="Brand A.D."/>
            <person name="Brent M.R."/>
            <person name="Brooks A.N."/>
            <person name="Brown R.H."/>
            <person name="Butlin R.K."/>
            <person name="Caggese C."/>
            <person name="Calvi B.R."/>
            <person name="Bernardo de Carvalho A."/>
            <person name="Caspi A."/>
            <person name="Castrezana S."/>
            <person name="Celniker S.E."/>
            <person name="Chang J.L."/>
            <person name="Chapple C."/>
            <person name="Chatterji S."/>
            <person name="Chinwalla A."/>
            <person name="Civetta A."/>
            <person name="Clifton S.W."/>
            <person name="Comeron J.M."/>
            <person name="Costello J.C."/>
            <person name="Coyne J.A."/>
            <person name="Daub J."/>
            <person name="David R.G."/>
            <person name="Delcher A.L."/>
            <person name="Delehaunty K."/>
            <person name="Do C.B."/>
            <person name="Ebling H."/>
            <person name="Edwards K."/>
            <person name="Eickbush T."/>
            <person name="Evans J.D."/>
            <person name="Filipski A."/>
            <person name="Findeiss S."/>
            <person name="Freyhult E."/>
            <person name="Fulton L."/>
            <person name="Fulton R."/>
            <person name="Garcia A.C."/>
            <person name="Gardiner A."/>
            <person name="Garfield D.A."/>
            <person name="Garvin B.E."/>
            <person name="Gibson G."/>
            <person name="Gilbert D."/>
            <person name="Gnerre S."/>
            <person name="Godfrey J."/>
            <person name="Good R."/>
            <person name="Gotea V."/>
            <person name="Gravely B."/>
            <person name="Greenberg A.J."/>
            <person name="Griffiths-Jones S."/>
            <person name="Gross S."/>
            <person name="Guigo R."/>
            <person name="Gustafson E.A."/>
            <person name="Haerty W."/>
            <person name="Hahn M.W."/>
            <person name="Halligan D.L."/>
            <person name="Halpern A.L."/>
            <person name="Halter G.M."/>
            <person name="Han M.V."/>
            <person name="Heger A."/>
            <person name="Hillier L."/>
            <person name="Hinrichs A.S."/>
            <person name="Holmes I."/>
            <person name="Hoskins R.A."/>
            <person name="Hubisz M.J."/>
            <person name="Hultmark D."/>
            <person name="Huntley M.A."/>
            <person name="Jaffe D.B."/>
            <person name="Jagadeeshan S."/>
            <person name="Jeck W.R."/>
            <person name="Johnson J."/>
            <person name="Jones C.D."/>
            <person name="Jordan W.C."/>
            <person name="Karpen G.H."/>
            <person name="Kataoka E."/>
            <person name="Keightley P.D."/>
            <person name="Kheradpour P."/>
            <person name="Kirkness E.F."/>
            <person name="Koerich L.B."/>
            <person name="Kristiansen K."/>
            <person name="Kudrna D."/>
            <person name="Kulathinal R.J."/>
            <person name="Kumar S."/>
            <person name="Kwok R."/>
            <person name="Lander E."/>
            <person name="Langley C.H."/>
            <person name="Lapoint R."/>
            <person name="Lazzaro B.P."/>
            <person name="Lee S.J."/>
            <person name="Levesque L."/>
            <person name="Li R."/>
            <person name="Lin C.F."/>
            <person name="Lin M.F."/>
            <person name="Lindblad-Toh K."/>
            <person name="Llopart A."/>
            <person name="Long M."/>
            <person name="Low L."/>
            <person name="Lozovsky E."/>
            <person name="Lu J."/>
            <person name="Luo M."/>
            <person name="Machado C.A."/>
            <person name="Makalowski W."/>
            <person name="Marzo M."/>
            <person name="Matsuda M."/>
            <person name="Matzkin L."/>
            <person name="McAllister B."/>
            <person name="McBride C.S."/>
            <person name="McKernan B."/>
            <person name="McKernan K."/>
            <person name="Mendez-Lago M."/>
            <person name="Minx P."/>
            <person name="Mollenhauer M.U."/>
            <person name="Montooth K."/>
            <person name="Mount S.M."/>
            <person name="Mu X."/>
            <person name="Myers E."/>
            <person name="Negre B."/>
            <person name="Newfeld S."/>
            <person name="Nielsen R."/>
            <person name="Noor M.A."/>
            <person name="O'Grady P."/>
            <person name="Pachter L."/>
            <person name="Papaceit M."/>
            <person name="Parisi M.J."/>
            <person name="Parisi M."/>
            <person name="Parts L."/>
            <person name="Pedersen J.S."/>
            <person name="Pesole G."/>
            <person name="Phillippy A.M."/>
            <person name="Ponting C.P."/>
            <person name="Pop M."/>
            <person name="Porcelli D."/>
            <person name="Powell J.R."/>
            <person name="Prohaska S."/>
            <person name="Pruitt K."/>
            <person name="Puig M."/>
            <person name="Quesneville H."/>
            <person name="Ram K.R."/>
            <person name="Rand D."/>
            <person name="Rasmussen M.D."/>
            <person name="Reed L.K."/>
            <person name="Reenan R."/>
            <person name="Reily A."/>
            <person name="Remington K.A."/>
            <person name="Rieger T.T."/>
            <person name="Ritchie M.G."/>
            <person name="Robin C."/>
            <person name="Rogers Y.H."/>
            <person name="Rohde C."/>
            <person name="Rozas J."/>
            <person name="Rubenfield M.J."/>
            <person name="Ruiz A."/>
            <person name="Russo S."/>
            <person name="Salzberg S.L."/>
            <person name="Sanchez-Gracia A."/>
            <person name="Saranga D.J."/>
            <person name="Sato H."/>
            <person name="Schaeffer S.W."/>
            <person name="Schatz M.C."/>
            <person name="Schlenke T."/>
            <person name="Schwartz R."/>
            <person name="Segarra C."/>
            <person name="Singh R.S."/>
            <person name="Sirot L."/>
            <person name="Sirota M."/>
            <person name="Sisneros N.B."/>
            <person name="Smith C.D."/>
            <person name="Smith T.F."/>
            <person name="Spieth J."/>
            <person name="Stage D.E."/>
            <person name="Stark A."/>
            <person name="Stephan W."/>
            <person name="Strausberg R.L."/>
            <person name="Strempel S."/>
            <person name="Sturgill D."/>
            <person name="Sutton G."/>
            <person name="Sutton G.G."/>
            <person name="Tao W."/>
            <person name="Teichmann S."/>
            <person name="Tobari Y.N."/>
            <person name="Tomimura Y."/>
            <person name="Tsolas J.M."/>
            <person name="Valente V.L."/>
            <person name="Venter E."/>
            <person name="Venter J.C."/>
            <person name="Vicario S."/>
            <person name="Vieira F.G."/>
            <person name="Vilella A.J."/>
            <person name="Villasante A."/>
            <person name="Walenz B."/>
            <person name="Wang J."/>
            <person name="Wasserman M."/>
            <person name="Watts T."/>
            <person name="Wilson D."/>
            <person name="Wilson R.K."/>
            <person name="Wing R.A."/>
            <person name="Wolfner M.F."/>
            <person name="Wong A."/>
            <person name="Wong G.K."/>
            <person name="Wu C.I."/>
            <person name="Wu G."/>
            <person name="Yamamoto D."/>
            <person name="Yang H.P."/>
            <person name="Yang S.P."/>
            <person name="Yorke J.A."/>
            <person name="Yoshida K."/>
            <person name="Zdobnov E."/>
            <person name="Zhang P."/>
            <person name="Zhang Y."/>
            <person name="Zimin A.V."/>
            <person name="Baldwin J."/>
            <person name="Abdouelleil A."/>
            <person name="Abdulkadir J."/>
            <person name="Abebe A."/>
            <person name="Abera B."/>
            <person name="Abreu J."/>
            <person name="Acer S.C."/>
            <person name="Aftuck L."/>
            <person name="Alexander A."/>
            <person name="An P."/>
            <person name="Anderson E."/>
            <person name="Anderson S."/>
            <person name="Arachi H."/>
            <person name="Azer M."/>
            <person name="Bachantsang P."/>
            <person name="Barry A."/>
            <person name="Bayul T."/>
            <person name="Berlin A."/>
            <person name="Bessette D."/>
            <person name="Bloom T."/>
            <person name="Blye J."/>
            <person name="Boguslavskiy L."/>
            <person name="Bonnet C."/>
            <person name="Boukhgalter B."/>
            <person name="Bourzgui I."/>
            <person name="Brown A."/>
            <person name="Cahill P."/>
            <person name="Channer S."/>
            <person name="Cheshatsang Y."/>
            <person name="Chuda L."/>
            <person name="Citroen M."/>
            <person name="Collymore A."/>
            <person name="Cooke P."/>
            <person name="Costello M."/>
            <person name="D'Aco K."/>
            <person name="Daza R."/>
            <person name="De Haan G."/>
            <person name="DeGray S."/>
            <person name="DeMaso C."/>
            <person name="Dhargay N."/>
            <person name="Dooley K."/>
            <person name="Dooley E."/>
            <person name="Doricent M."/>
            <person name="Dorje P."/>
            <person name="Dorjee K."/>
            <person name="Dupes A."/>
            <person name="Elong R."/>
            <person name="Falk J."/>
            <person name="Farina A."/>
            <person name="Faro S."/>
            <person name="Ferguson D."/>
            <person name="Fisher S."/>
            <person name="Foley C.D."/>
            <person name="Franke A."/>
            <person name="Friedrich D."/>
            <person name="Gadbois L."/>
            <person name="Gearin G."/>
            <person name="Gearin C.R."/>
            <person name="Giannoukos G."/>
            <person name="Goode T."/>
            <person name="Graham J."/>
            <person name="Grandbois E."/>
            <person name="Grewal S."/>
            <person name="Gyaltsen K."/>
            <person name="Hafez N."/>
            <person name="Hagos B."/>
            <person name="Hall J."/>
            <person name="Henson C."/>
            <person name="Hollinger A."/>
            <person name="Honan T."/>
            <person name="Huard M.D."/>
            <person name="Hughes L."/>
            <person name="Hurhula B."/>
            <person name="Husby M.E."/>
            <person name="Kamat A."/>
            <person name="Kanga B."/>
            <person name="Kashin S."/>
            <person name="Khazanovich D."/>
            <person name="Kisner P."/>
            <person name="Lance K."/>
            <person name="Lara M."/>
            <person name="Lee W."/>
            <person name="Lennon N."/>
            <person name="Letendre F."/>
            <person name="LeVine R."/>
            <person name="Lipovsky A."/>
            <person name="Liu X."/>
            <person name="Liu J."/>
            <person name="Liu S."/>
            <person name="Lokyitsang T."/>
            <person name="Lokyitsang Y."/>
            <person name="Lubonja R."/>
            <person name="Lui A."/>
            <person name="MacDonald P."/>
            <person name="Magnisalis V."/>
            <person name="Maru K."/>
            <person name="Matthews C."/>
            <person name="McCusker W."/>
            <person name="McDonough S."/>
            <person name="Mehta T."/>
            <person name="Meldrim J."/>
            <person name="Meneus L."/>
            <person name="Mihai O."/>
            <person name="Mihalev A."/>
            <person name="Mihova T."/>
            <person name="Mittelman R."/>
            <person name="Mlenga V."/>
            <person name="Montmayeur A."/>
            <person name="Mulrain L."/>
            <person name="Navidi A."/>
            <person name="Naylor J."/>
            <person name="Negash T."/>
            <person name="Nguyen T."/>
            <person name="Nguyen N."/>
            <person name="Nicol R."/>
            <person name="Norbu C."/>
            <person name="Norbu N."/>
            <person name="Novod N."/>
            <person name="O'Neill B."/>
            <person name="Osman S."/>
            <person name="Markiewicz E."/>
            <person name="Oyono O.L."/>
            <person name="Patti C."/>
            <person name="Phunkhang P."/>
            <person name="Pierre F."/>
            <person name="Priest M."/>
            <person name="Raghuraman S."/>
            <person name="Rege F."/>
            <person name="Reyes R."/>
            <person name="Rise C."/>
            <person name="Rogov P."/>
            <person name="Ross K."/>
            <person name="Ryan E."/>
            <person name="Settipalli S."/>
            <person name="Shea T."/>
            <person name="Sherpa N."/>
            <person name="Shi L."/>
            <person name="Shih D."/>
            <person name="Sparrow T."/>
            <person name="Spaulding J."/>
            <person name="Stalker J."/>
            <person name="Stange-Thomann N."/>
            <person name="Stavropoulos S."/>
            <person name="Stone C."/>
            <person name="Strader C."/>
            <person name="Tesfaye S."/>
            <person name="Thomson T."/>
            <person name="Thoulutsang Y."/>
            <person name="Thoulutsang D."/>
            <person name="Topham K."/>
            <person name="Topping I."/>
            <person name="Tsamla T."/>
            <person name="Vassiliev H."/>
            <person name="Vo A."/>
            <person name="Wangchuk T."/>
            <person name="Wangdi T."/>
            <person name="Weiand M."/>
            <person name="Wilkinson J."/>
            <person name="Wilson A."/>
            <person name="Yadav S."/>
            <person name="Young G."/>
            <person name="Yu Q."/>
            <person name="Zembek L."/>
            <person name="Zhong D."/>
            <person name="Zimmer A."/>
            <person name="Zwirko Z."/>
            <person name="Jaffe D.B."/>
            <person name="Alvarez P."/>
            <person name="Brockman W."/>
            <person name="Butler J."/>
            <person name="Chin C."/>
            <person name="Gnerre S."/>
            <person name="Grabherr M."/>
            <person name="Kleber M."/>
            <person name="Mauceli E."/>
            <person name="MacCallum I."/>
        </authorList>
    </citation>
    <scope>NUCLEOTIDE SEQUENCE [LARGE SCALE GENOMIC DNA]</scope>
    <source>
        <strain evidence="4">Tucson 14030-0811.24</strain>
    </source>
</reference>
<evidence type="ECO:0000256" key="1">
    <source>
        <dbReference type="SAM" id="Coils"/>
    </source>
</evidence>
<protein>
    <recommendedName>
        <fullName evidence="2">DUF4806 domain-containing protein</fullName>
    </recommendedName>
</protein>
<dbReference type="HOGENOM" id="CLU_127292_0_0_1"/>
<feature type="domain" description="DUF4806" evidence="2">
    <location>
        <begin position="65"/>
        <end position="139"/>
    </location>
</feature>
<evidence type="ECO:0000259" key="2">
    <source>
        <dbReference type="Pfam" id="PF16064"/>
    </source>
</evidence>
<evidence type="ECO:0000313" key="4">
    <source>
        <dbReference type="Proteomes" id="UP000007798"/>
    </source>
</evidence>
<dbReference type="Proteomes" id="UP000007798">
    <property type="component" value="Unassembled WGS sequence"/>
</dbReference>
<organism evidence="3 4">
    <name type="scientific">Drosophila willistoni</name>
    <name type="common">Fruit fly</name>
    <dbReference type="NCBI Taxonomy" id="7260"/>
    <lineage>
        <taxon>Eukaryota</taxon>
        <taxon>Metazoa</taxon>
        <taxon>Ecdysozoa</taxon>
        <taxon>Arthropoda</taxon>
        <taxon>Hexapoda</taxon>
        <taxon>Insecta</taxon>
        <taxon>Pterygota</taxon>
        <taxon>Neoptera</taxon>
        <taxon>Endopterygota</taxon>
        <taxon>Diptera</taxon>
        <taxon>Brachycera</taxon>
        <taxon>Muscomorpha</taxon>
        <taxon>Ephydroidea</taxon>
        <taxon>Drosophilidae</taxon>
        <taxon>Drosophila</taxon>
        <taxon>Sophophora</taxon>
    </lineage>
</organism>
<dbReference type="OrthoDB" id="7838802at2759"/>
<evidence type="ECO:0000313" key="3">
    <source>
        <dbReference type="EMBL" id="EDW80438.1"/>
    </source>
</evidence>
<sequence>MRLSFDAPASSNADLLKRMEQMEANFEKKMDEMRSHLNDALATQAALTKQLMRMVSDKPDDNSALFPLESVEDIVKMEQRITPDSKKYQTNTLLTQAAITKTIRKIFSDDLLESHNVDGKNGKLSLRAYPQVLSCLLEAIQMSEGGQPAEKVLRNAIGCAKNTNKMKNRRTKAVEET</sequence>
<keyword evidence="4" id="KW-1185">Reference proteome</keyword>
<keyword evidence="1" id="KW-0175">Coiled coil</keyword>
<dbReference type="PhylomeDB" id="B4N7U9"/>
<dbReference type="FunCoup" id="B4N7U9">
    <property type="interactions" value="18"/>
</dbReference>
<dbReference type="OMA" id="KMREFPI"/>
<name>B4N7U9_DROWI</name>
<dbReference type="Pfam" id="PF16064">
    <property type="entry name" value="DUF4806"/>
    <property type="match status" value="1"/>
</dbReference>